<dbReference type="EMBL" id="JALNTZ010000002">
    <property type="protein sequence ID" value="KAJ3662064.1"/>
    <property type="molecule type" value="Genomic_DNA"/>
</dbReference>
<comment type="caution">
    <text evidence="6">The sequence shown here is derived from an EMBL/GenBank/DDBJ whole genome shotgun (WGS) entry which is preliminary data.</text>
</comment>
<keyword evidence="7" id="KW-1185">Reference proteome</keyword>
<evidence type="ECO:0000256" key="3">
    <source>
        <dbReference type="ARBA" id="ARBA00022833"/>
    </source>
</evidence>
<accession>A0AA38MN43</accession>
<dbReference type="GO" id="GO:0008270">
    <property type="term" value="F:zinc ion binding"/>
    <property type="evidence" value="ECO:0007669"/>
    <property type="project" value="UniProtKB-KW"/>
</dbReference>
<keyword evidence="1" id="KW-0479">Metal-binding</keyword>
<dbReference type="InterPro" id="IPR019787">
    <property type="entry name" value="Znf_PHD-finger"/>
</dbReference>
<dbReference type="InterPro" id="IPR001965">
    <property type="entry name" value="Znf_PHD"/>
</dbReference>
<keyword evidence="2 4" id="KW-0863">Zinc-finger</keyword>
<keyword evidence="3" id="KW-0862">Zinc</keyword>
<organism evidence="6 7">
    <name type="scientific">Zophobas morio</name>
    <dbReference type="NCBI Taxonomy" id="2755281"/>
    <lineage>
        <taxon>Eukaryota</taxon>
        <taxon>Metazoa</taxon>
        <taxon>Ecdysozoa</taxon>
        <taxon>Arthropoda</taxon>
        <taxon>Hexapoda</taxon>
        <taxon>Insecta</taxon>
        <taxon>Pterygota</taxon>
        <taxon>Neoptera</taxon>
        <taxon>Endopterygota</taxon>
        <taxon>Coleoptera</taxon>
        <taxon>Polyphaga</taxon>
        <taxon>Cucujiformia</taxon>
        <taxon>Tenebrionidae</taxon>
        <taxon>Zophobas</taxon>
    </lineage>
</organism>
<protein>
    <recommendedName>
        <fullName evidence="5">PHD-type domain-containing protein</fullName>
    </recommendedName>
</protein>
<evidence type="ECO:0000259" key="5">
    <source>
        <dbReference type="PROSITE" id="PS50016"/>
    </source>
</evidence>
<dbReference type="InterPro" id="IPR011011">
    <property type="entry name" value="Znf_FYVE_PHD"/>
</dbReference>
<dbReference type="Proteomes" id="UP001168821">
    <property type="component" value="Unassembled WGS sequence"/>
</dbReference>
<evidence type="ECO:0000256" key="2">
    <source>
        <dbReference type="ARBA" id="ARBA00022771"/>
    </source>
</evidence>
<evidence type="ECO:0000313" key="7">
    <source>
        <dbReference type="Proteomes" id="UP001168821"/>
    </source>
</evidence>
<dbReference type="Gene3D" id="3.30.40.10">
    <property type="entry name" value="Zinc/RING finger domain, C3HC4 (zinc finger)"/>
    <property type="match status" value="1"/>
</dbReference>
<dbReference type="PROSITE" id="PS01359">
    <property type="entry name" value="ZF_PHD_1"/>
    <property type="match status" value="1"/>
</dbReference>
<dbReference type="InterPro" id="IPR013083">
    <property type="entry name" value="Znf_RING/FYVE/PHD"/>
</dbReference>
<dbReference type="SMART" id="SM00249">
    <property type="entry name" value="PHD"/>
    <property type="match status" value="1"/>
</dbReference>
<dbReference type="SUPFAM" id="SSF57903">
    <property type="entry name" value="FYVE/PHD zinc finger"/>
    <property type="match status" value="1"/>
</dbReference>
<name>A0AA38MN43_9CUCU</name>
<dbReference type="AlphaFoldDB" id="A0AA38MN43"/>
<sequence>MAIRCKKCNKNIGRNDEYINCRQTCGANYHISCVNLSKSAFSSLKESRLINEWSCGLCSTSSLTVDDCQKNELTASIPSSVTSDSLNILPDTLATIFNDFSSAVNKNFFILSQQITDLKNENTKLREEISKLTAKLHVEVPQVVNDTVKSPSYSDTLKNTTAVVIRPKDVTQTIAKTKSDIISNIQPDSEPGIAKVKFIKNGGIVLNCEHPSELKKLSQLKDLSDKYEISDLKTPKPKLRISGISSDIDEQQIIPFLIKQNKHIFSESSQCKILKYFPIKNRNNYFQVILEVNISTYKNALLYGHCLIGLDGCNIYDAIDVIRCFNCNGLNHSLKTCKKKKSLALGALVHIG</sequence>
<feature type="domain" description="PHD-type" evidence="5">
    <location>
        <begin position="2"/>
        <end position="61"/>
    </location>
</feature>
<dbReference type="InterPro" id="IPR019786">
    <property type="entry name" value="Zinc_finger_PHD-type_CS"/>
</dbReference>
<proteinExistence type="predicted"/>
<evidence type="ECO:0000313" key="6">
    <source>
        <dbReference type="EMBL" id="KAJ3662064.1"/>
    </source>
</evidence>
<reference evidence="6" key="1">
    <citation type="journal article" date="2023" name="G3 (Bethesda)">
        <title>Whole genome assemblies of Zophobas morio and Tenebrio molitor.</title>
        <authorList>
            <person name="Kaur S."/>
            <person name="Stinson S.A."/>
            <person name="diCenzo G.C."/>
        </authorList>
    </citation>
    <scope>NUCLEOTIDE SEQUENCE</scope>
    <source>
        <strain evidence="6">QUZm001</strain>
    </source>
</reference>
<dbReference type="PROSITE" id="PS50016">
    <property type="entry name" value="ZF_PHD_2"/>
    <property type="match status" value="1"/>
</dbReference>
<evidence type="ECO:0000256" key="4">
    <source>
        <dbReference type="PROSITE-ProRule" id="PRU00146"/>
    </source>
</evidence>
<evidence type="ECO:0000256" key="1">
    <source>
        <dbReference type="ARBA" id="ARBA00022723"/>
    </source>
</evidence>
<gene>
    <name evidence="6" type="ORF">Zmor_006429</name>
</gene>